<feature type="region of interest" description="Disordered" evidence="1">
    <location>
        <begin position="372"/>
        <end position="434"/>
    </location>
</feature>
<dbReference type="InterPro" id="IPR020103">
    <property type="entry name" value="PsdUridine_synth_cat_dom_sf"/>
</dbReference>
<dbReference type="InterPro" id="IPR006224">
    <property type="entry name" value="PsdUridine_synth_RluA-like_CS"/>
</dbReference>
<comment type="caution">
    <text evidence="3">The sequence shown here is derived from an EMBL/GenBank/DDBJ whole genome shotgun (WGS) entry which is preliminary data.</text>
</comment>
<dbReference type="Gene3D" id="3.30.2350.10">
    <property type="entry name" value="Pseudouridine synthase"/>
    <property type="match status" value="1"/>
</dbReference>
<reference evidence="4" key="1">
    <citation type="submission" date="2019-02" db="EMBL/GenBank/DDBJ databases">
        <title>FDA dAtabase for Regulatory Grade micrObial Sequences (FDA-ARGOS): Supporting development and validation of Infectious Disease Dx tests.</title>
        <authorList>
            <person name="Duncan R."/>
            <person name="Fisher C."/>
            <person name="Tallon L."/>
            <person name="Sadzewicz L."/>
            <person name="Sengamalay N."/>
            <person name="Ott S."/>
            <person name="Godinez A."/>
            <person name="Nagaraj S."/>
            <person name="Vavikolanu K."/>
            <person name="Nadendla S."/>
            <person name="Aluvathingal J."/>
            <person name="Sichtig H."/>
        </authorList>
    </citation>
    <scope>NUCLEOTIDE SEQUENCE [LARGE SCALE GENOMIC DNA]</scope>
    <source>
        <strain evidence="4">FDAARGOS_361</strain>
    </source>
</reference>
<gene>
    <name evidence="3" type="ORF">CGC21_2570</name>
</gene>
<feature type="domain" description="Pseudouridine synthase RsuA/RluA-like" evidence="2">
    <location>
        <begin position="1025"/>
        <end position="1256"/>
    </location>
</feature>
<dbReference type="CDD" id="cd02869">
    <property type="entry name" value="PseudoU_synth_RluA_like"/>
    <property type="match status" value="1"/>
</dbReference>
<dbReference type="VEuPathDB" id="TriTrypDB:LdCL_040008000"/>
<sequence>MRAAWAATVSRRRSHIACGSSSSPLWALQPRRASSVHRGRVSQATSGASSNTSSSHASNRRGRRPKRGQPNARHIAPAAETRFSASSHRMGCGHIADRVKRRRQLEDAIHAAQAFRSWCVMHAPCTQAAVGASVSATAALRPGELSPSHAPVLHRVGGSVATLADIGYEEGANSRTARHHLGFSPPTAPTTNPPLTAGGAVPLTERRMLEHYAVLLHNVRAAATRVATSDYHRFYAAVVEELLAASKSGGGGGAFSVPRSVVWQDAAASTYHGESGEDATAQAERRLAAWASYWYKDLKQWHSRHGTHTPGAGNAVDAQQMLLHGELWQDVLDGGDGIIGTREEDKSMAVLLLQGQWRAAIDSLLEADATPPRSASAAAMEPNGSSTTASQRPSVAELFSTASVRRRHRVPWRPSSHRGSANSSSSTLPPLPRRLALAPVTPAELRLLRHPPSPGLRVLPHSIASKVQQAGCREPSLVRFQEPRRPSLRAGGGSGREVRSGAIPHAHLLRSHALEKLPWYTLCVLGEVLEASGNGGSTVATVLRNARTHMCAALFLSVHADYAALHDYAHTLFLTLGSSMSAFAQTAIALLQPPPPEAYAAAGLSPRPASSSGNAADFLARSSSARTPSSSTDITDVHVVPPRVFRRLCAAVQDWRNYHLSLYCETLSQIADSDGMALRELARVLAAQPHGEDALQEEVAVVLAPESAAAIVTALLLQLLDQLSRPSASPSSTTARAPLSFLSNAPRTAGAHASAGCDPQGASPSLPPLPPVLCFSVPHDKAHAVASYFKGIFHPSFFRRVVTAAPCTNGDECQLGDDGAAATSTITTTITTGARTADEENGKASALPSFVLPPAEWERNAAARLVGRTLRRLDRYPTRTTEAFFARYVRGDDVHSKREVGEEGGSEAAAAQSSSTTVAPPLAMSLFVVNLQAAVDHWRERHRSPILGVPPPASSHAQQQEQVSLPAQPSVSAARDGRTADTKSAATAAATPAGAEASLTETGKDGLPGPIVLLASPRMLPHGLHAVYKPAGVNCTLHAHYPSLVYPFLTRELPWRARGAVAADGSDRNRGAGASSSPAPCVPVLRQQGLVNRIDVGTSGVVLVARTAAALHSAADAMIREHHMRKTYRALVQRWPPFSSSSSSSASTVPCGDDSAATAPLFSVSPFLSPMASAVVCAPVYAAGATASSIRRRSALPLSHENVHQQYATLHAALQDQRNAITRYRVLEYFASAGVAYVQVELRSGRRHQIRQHFAQLGFPLVGDARYHAGVVAGHAGTTFGMQRAALHAYTVDILATTDSDGLASGEEVPDRVVVQAALPADMHRALLALRQAEQANSRDKASYCLQQAQAAKAAGNAALQAGNPRGASFEYKKVYLYLAEYLPSDVAQSASSVALGYSNGGGSNADGNSGLVQMLQQQQRRKQPKNVAAAAVTGHESSASPSTAEEAALLKLQEEMTQLYATTLNNLALAHMKLGRYQEGVKCATAVLEQPALRAALDAGAEQCTSARFSDTPAGKALLRRAACYVKLSDWALAEADIRTLRRATPEGAPAASGGDALDTAVVQLTQAVEQGRKAEAAKEKKMMRLMFA</sequence>
<feature type="compositionally biased region" description="Low complexity" evidence="1">
    <location>
        <begin position="417"/>
        <end position="434"/>
    </location>
</feature>
<accession>A0A504XRW1</accession>
<dbReference type="GO" id="GO:0009982">
    <property type="term" value="F:pseudouridine synthase activity"/>
    <property type="evidence" value="ECO:0007669"/>
    <property type="project" value="InterPro"/>
</dbReference>
<dbReference type="InterPro" id="IPR019734">
    <property type="entry name" value="TPR_rpt"/>
</dbReference>
<evidence type="ECO:0000256" key="1">
    <source>
        <dbReference type="SAM" id="MobiDB-lite"/>
    </source>
</evidence>
<dbReference type="VEuPathDB" id="TriTrypDB:LDHU3_04.0320"/>
<feature type="compositionally biased region" description="Low complexity" evidence="1">
    <location>
        <begin position="42"/>
        <end position="57"/>
    </location>
</feature>
<dbReference type="Pfam" id="PF00849">
    <property type="entry name" value="PseudoU_synth_2"/>
    <property type="match status" value="1"/>
</dbReference>
<dbReference type="SMART" id="SM00028">
    <property type="entry name" value="TPR"/>
    <property type="match status" value="2"/>
</dbReference>
<organism evidence="3 4">
    <name type="scientific">Leishmania donovani</name>
    <dbReference type="NCBI Taxonomy" id="5661"/>
    <lineage>
        <taxon>Eukaryota</taxon>
        <taxon>Discoba</taxon>
        <taxon>Euglenozoa</taxon>
        <taxon>Kinetoplastea</taxon>
        <taxon>Metakinetoplastina</taxon>
        <taxon>Trypanosomatida</taxon>
        <taxon>Trypanosomatidae</taxon>
        <taxon>Leishmaniinae</taxon>
        <taxon>Leishmania</taxon>
    </lineage>
</organism>
<feature type="compositionally biased region" description="Polar residues" evidence="1">
    <location>
        <begin position="955"/>
        <end position="971"/>
    </location>
</feature>
<evidence type="ECO:0000259" key="2">
    <source>
        <dbReference type="Pfam" id="PF00849"/>
    </source>
</evidence>
<protein>
    <submittedName>
        <fullName evidence="3">RNA pseudouridylate synthase family protein</fullName>
    </submittedName>
</protein>
<dbReference type="InterPro" id="IPR011990">
    <property type="entry name" value="TPR-like_helical_dom_sf"/>
</dbReference>
<feature type="region of interest" description="Disordered" evidence="1">
    <location>
        <begin position="944"/>
        <end position="1002"/>
    </location>
</feature>
<dbReference type="GO" id="GO:0003723">
    <property type="term" value="F:RNA binding"/>
    <property type="evidence" value="ECO:0007669"/>
    <property type="project" value="InterPro"/>
</dbReference>
<dbReference type="EMBL" id="RHLC01000037">
    <property type="protein sequence ID" value="TPP51446.1"/>
    <property type="molecule type" value="Genomic_DNA"/>
</dbReference>
<feature type="compositionally biased region" description="Low complexity" evidence="1">
    <location>
        <begin position="982"/>
        <end position="997"/>
    </location>
</feature>
<proteinExistence type="predicted"/>
<dbReference type="Proteomes" id="UP000318447">
    <property type="component" value="Unassembled WGS sequence"/>
</dbReference>
<dbReference type="InterPro" id="IPR050188">
    <property type="entry name" value="RluA_PseudoU_synthase"/>
</dbReference>
<dbReference type="InterPro" id="IPR006145">
    <property type="entry name" value="PsdUridine_synth_RsuA/RluA"/>
</dbReference>
<feature type="compositionally biased region" description="Basic residues" evidence="1">
    <location>
        <begin position="58"/>
        <end position="67"/>
    </location>
</feature>
<dbReference type="GO" id="GO:0000455">
    <property type="term" value="P:enzyme-directed rRNA pseudouridine synthesis"/>
    <property type="evidence" value="ECO:0007669"/>
    <property type="project" value="TreeGrafter"/>
</dbReference>
<dbReference type="SUPFAM" id="SSF55120">
    <property type="entry name" value="Pseudouridine synthase"/>
    <property type="match status" value="1"/>
</dbReference>
<dbReference type="Gene3D" id="1.25.40.10">
    <property type="entry name" value="Tetratricopeptide repeat domain"/>
    <property type="match status" value="1"/>
</dbReference>
<evidence type="ECO:0000313" key="3">
    <source>
        <dbReference type="EMBL" id="TPP51446.1"/>
    </source>
</evidence>
<feature type="compositionally biased region" description="Polar residues" evidence="1">
    <location>
        <begin position="383"/>
        <end position="393"/>
    </location>
</feature>
<evidence type="ECO:0000313" key="4">
    <source>
        <dbReference type="Proteomes" id="UP000318447"/>
    </source>
</evidence>
<feature type="region of interest" description="Disordered" evidence="1">
    <location>
        <begin position="32"/>
        <end position="89"/>
    </location>
</feature>
<dbReference type="PANTHER" id="PTHR21600:SF77">
    <property type="entry name" value="PSEUDOURIDYLATE SYNTHASE PROTEIN, PUTATIVE-RELATED"/>
    <property type="match status" value="1"/>
</dbReference>
<dbReference type="PANTHER" id="PTHR21600">
    <property type="entry name" value="MITOCHONDRIAL RNA PSEUDOURIDINE SYNTHASE"/>
    <property type="match status" value="1"/>
</dbReference>
<dbReference type="VEuPathDB" id="TriTrypDB:LdBPK_040240.1"/>
<dbReference type="VEuPathDB" id="TriTrypDB:LdCL_040007900"/>
<dbReference type="SUPFAM" id="SSF48452">
    <property type="entry name" value="TPR-like"/>
    <property type="match status" value="1"/>
</dbReference>
<dbReference type="VEuPathDB" id="TriTrypDB:LDHU3_04.0310"/>
<dbReference type="VEuPathDB" id="TriTrypDB:LdBPK_040250.1"/>
<name>A0A504XRW1_LEIDO</name>
<dbReference type="PROSITE" id="PS01129">
    <property type="entry name" value="PSI_RLU"/>
    <property type="match status" value="1"/>
</dbReference>